<proteinExistence type="predicted"/>
<protein>
    <recommendedName>
        <fullName evidence="5">DUF4175 domain-containing protein</fullName>
    </recommendedName>
</protein>
<feature type="transmembrane region" description="Helical" evidence="2">
    <location>
        <begin position="6"/>
        <end position="24"/>
    </location>
</feature>
<dbReference type="Proteomes" id="UP001156666">
    <property type="component" value="Unassembled WGS sequence"/>
</dbReference>
<evidence type="ECO:0000256" key="1">
    <source>
        <dbReference type="SAM" id="MobiDB-lite"/>
    </source>
</evidence>
<comment type="caution">
    <text evidence="3">The sequence shown here is derived from an EMBL/GenBank/DDBJ whole genome shotgun (WGS) entry which is preliminary data.</text>
</comment>
<evidence type="ECO:0000256" key="2">
    <source>
        <dbReference type="SAM" id="Phobius"/>
    </source>
</evidence>
<feature type="region of interest" description="Disordered" evidence="1">
    <location>
        <begin position="467"/>
        <end position="498"/>
    </location>
</feature>
<accession>A0AA37SQG8</accession>
<keyword evidence="4" id="KW-1185">Reference proteome</keyword>
<dbReference type="EMBL" id="BSOH01000012">
    <property type="protein sequence ID" value="GLR17514.1"/>
    <property type="molecule type" value="Genomic_DNA"/>
</dbReference>
<keyword evidence="2" id="KW-1133">Transmembrane helix</keyword>
<feature type="transmembrane region" description="Helical" evidence="2">
    <location>
        <begin position="93"/>
        <end position="112"/>
    </location>
</feature>
<keyword evidence="2" id="KW-0472">Membrane</keyword>
<gene>
    <name evidence="3" type="ORF">GCM10007940_21290</name>
</gene>
<name>A0AA37SQG8_9BACT</name>
<reference evidence="3" key="2">
    <citation type="submission" date="2023-01" db="EMBL/GenBank/DDBJ databases">
        <title>Draft genome sequence of Portibacter lacus strain NBRC 108769.</title>
        <authorList>
            <person name="Sun Q."/>
            <person name="Mori K."/>
        </authorList>
    </citation>
    <scope>NUCLEOTIDE SEQUENCE</scope>
    <source>
        <strain evidence="3">NBRC 108769</strain>
    </source>
</reference>
<feature type="compositionally biased region" description="Basic and acidic residues" evidence="1">
    <location>
        <begin position="475"/>
        <end position="496"/>
    </location>
</feature>
<reference evidence="3" key="1">
    <citation type="journal article" date="2014" name="Int. J. Syst. Evol. Microbiol.">
        <title>Complete genome sequence of Corynebacterium casei LMG S-19264T (=DSM 44701T), isolated from a smear-ripened cheese.</title>
        <authorList>
            <consortium name="US DOE Joint Genome Institute (JGI-PGF)"/>
            <person name="Walter F."/>
            <person name="Albersmeier A."/>
            <person name="Kalinowski J."/>
            <person name="Ruckert C."/>
        </authorList>
    </citation>
    <scope>NUCLEOTIDE SEQUENCE</scope>
    <source>
        <strain evidence="3">NBRC 108769</strain>
    </source>
</reference>
<dbReference type="AlphaFoldDB" id="A0AA37SQG8"/>
<keyword evidence="2" id="KW-0812">Transmembrane</keyword>
<evidence type="ECO:0008006" key="5">
    <source>
        <dbReference type="Google" id="ProtNLM"/>
    </source>
</evidence>
<evidence type="ECO:0000313" key="3">
    <source>
        <dbReference type="EMBL" id="GLR17514.1"/>
    </source>
</evidence>
<sequence>MVNVLKCSSICWFSVPIILGLLYWRNLRYKTNKTDAIFYLHQEHPKLEYSLGLLDNPLDEDNLLAKFQKDKIEKELKQTDVILPSAKKQMLDLSATLILSIFSIGLLSQIAFPTQELELKSEETVVDVKNIDIEKDSAYIDNFYMKIVPPAYTNKSSYQSTKIENEVSEGTVIQWRYDTHGPVESVLFNIDKEAATKKRSKQFFKSGIYYFSVLDTAGKKYNSPYYAVKVNEDKKPTVALSGIEEYQRLPWKKNYDVHFNIEISDDFGVEDAFISATVANGQGESVKFREKTFPLKNYGKSSFTFSTEEFEMEPGSELYFYVMAKDNCPYRIQATKSTTYFVILEDTVTYDYVEDAGMQVDLMPDFFRSQRQIIIDTEKLIAEKSAISDLEFKQRSNELGFDQKMLRLKYGQFLGEEAESGIAIENEIETDDHSGHDHDHDHEEGGHQEINVLEEYGHAHDHEAEAGELLSENGTRNEDPSRPDWVKEMSHNHDDGETNTYFEVSLRTKLKAALSVMWDSELYLRLYEPSKSLPYQYEALEYLEEIKNHARVYVHRIGFDPPAIKVAEKRLTGDQDKIASPSEEMEKDYETSLKEIKKAIDYFSAKQVGSAAEISLEDKEVLQSAGNELASLAIENPSLLGLLSRIRGLINGNEQLDERNRNLLLGGLLKAIPNSDEEIIHEDFRIHPVNKAILEAL</sequence>
<evidence type="ECO:0000313" key="4">
    <source>
        <dbReference type="Proteomes" id="UP001156666"/>
    </source>
</evidence>
<organism evidence="3 4">
    <name type="scientific">Portibacter lacus</name>
    <dbReference type="NCBI Taxonomy" id="1099794"/>
    <lineage>
        <taxon>Bacteria</taxon>
        <taxon>Pseudomonadati</taxon>
        <taxon>Bacteroidota</taxon>
        <taxon>Saprospiria</taxon>
        <taxon>Saprospirales</taxon>
        <taxon>Haliscomenobacteraceae</taxon>
        <taxon>Portibacter</taxon>
    </lineage>
</organism>